<reference evidence="12" key="2">
    <citation type="submission" date="2017-10" db="EMBL/GenBank/DDBJ databases">
        <title>Ladona fulva Genome sequencing and assembly.</title>
        <authorList>
            <person name="Murali S."/>
            <person name="Richards S."/>
            <person name="Bandaranaike D."/>
            <person name="Bellair M."/>
            <person name="Blankenburg K."/>
            <person name="Chao H."/>
            <person name="Dinh H."/>
            <person name="Doddapaneni H."/>
            <person name="Dugan-Rocha S."/>
            <person name="Elkadiri S."/>
            <person name="Gnanaolivu R."/>
            <person name="Hernandez B."/>
            <person name="Skinner E."/>
            <person name="Javaid M."/>
            <person name="Lee S."/>
            <person name="Li M."/>
            <person name="Ming W."/>
            <person name="Munidasa M."/>
            <person name="Muniz J."/>
            <person name="Nguyen L."/>
            <person name="Hughes D."/>
            <person name="Osuji N."/>
            <person name="Pu L.-L."/>
            <person name="Puazo M."/>
            <person name="Qu C."/>
            <person name="Quiroz J."/>
            <person name="Raj R."/>
            <person name="Weissenberger G."/>
            <person name="Xin Y."/>
            <person name="Zou X."/>
            <person name="Han Y."/>
            <person name="Worley K."/>
            <person name="Muzny D."/>
            <person name="Gibbs R."/>
        </authorList>
    </citation>
    <scope>NUCLEOTIDE SEQUENCE</scope>
    <source>
        <strain evidence="12">Sampled in the wild</strain>
    </source>
</reference>
<evidence type="ECO:0000256" key="8">
    <source>
        <dbReference type="ARBA" id="ARBA00023242"/>
    </source>
</evidence>
<dbReference type="GO" id="GO:0030182">
    <property type="term" value="P:neuron differentiation"/>
    <property type="evidence" value="ECO:0007669"/>
    <property type="project" value="TreeGrafter"/>
</dbReference>
<organism evidence="12 13">
    <name type="scientific">Ladona fulva</name>
    <name type="common">Scarce chaser dragonfly</name>
    <name type="synonym">Libellula fulva</name>
    <dbReference type="NCBI Taxonomy" id="123851"/>
    <lineage>
        <taxon>Eukaryota</taxon>
        <taxon>Metazoa</taxon>
        <taxon>Ecdysozoa</taxon>
        <taxon>Arthropoda</taxon>
        <taxon>Hexapoda</taxon>
        <taxon>Insecta</taxon>
        <taxon>Pterygota</taxon>
        <taxon>Palaeoptera</taxon>
        <taxon>Odonata</taxon>
        <taxon>Epiprocta</taxon>
        <taxon>Anisoptera</taxon>
        <taxon>Libelluloidea</taxon>
        <taxon>Libellulidae</taxon>
        <taxon>Ladona</taxon>
    </lineage>
</organism>
<dbReference type="InterPro" id="IPR042972">
    <property type="entry name" value="INSM1/2"/>
</dbReference>
<keyword evidence="7" id="KW-0804">Transcription</keyword>
<dbReference type="SMART" id="SM00355">
    <property type="entry name" value="ZnF_C2H2"/>
    <property type="match status" value="3"/>
</dbReference>
<evidence type="ECO:0000259" key="11">
    <source>
        <dbReference type="PROSITE" id="PS50157"/>
    </source>
</evidence>
<evidence type="ECO:0000256" key="6">
    <source>
        <dbReference type="ARBA" id="ARBA00023015"/>
    </source>
</evidence>
<dbReference type="PROSITE" id="PS00028">
    <property type="entry name" value="ZINC_FINGER_C2H2_1"/>
    <property type="match status" value="2"/>
</dbReference>
<keyword evidence="4 9" id="KW-0863">Zinc-finger</keyword>
<keyword evidence="2" id="KW-0479">Metal-binding</keyword>
<dbReference type="OrthoDB" id="8953942at2759"/>
<feature type="region of interest" description="Disordered" evidence="10">
    <location>
        <begin position="412"/>
        <end position="463"/>
    </location>
</feature>
<keyword evidence="13" id="KW-1185">Reference proteome</keyword>
<proteinExistence type="predicted"/>
<evidence type="ECO:0000313" key="12">
    <source>
        <dbReference type="EMBL" id="KAG8223109.1"/>
    </source>
</evidence>
<feature type="region of interest" description="Disordered" evidence="10">
    <location>
        <begin position="1"/>
        <end position="49"/>
    </location>
</feature>
<evidence type="ECO:0000256" key="3">
    <source>
        <dbReference type="ARBA" id="ARBA00022737"/>
    </source>
</evidence>
<reference evidence="12" key="1">
    <citation type="submission" date="2013-04" db="EMBL/GenBank/DDBJ databases">
        <authorList>
            <person name="Qu J."/>
            <person name="Murali S.C."/>
            <person name="Bandaranaike D."/>
            <person name="Bellair M."/>
            <person name="Blankenburg K."/>
            <person name="Chao H."/>
            <person name="Dinh H."/>
            <person name="Doddapaneni H."/>
            <person name="Downs B."/>
            <person name="Dugan-Rocha S."/>
            <person name="Elkadiri S."/>
            <person name="Gnanaolivu R.D."/>
            <person name="Hernandez B."/>
            <person name="Javaid M."/>
            <person name="Jayaseelan J.C."/>
            <person name="Lee S."/>
            <person name="Li M."/>
            <person name="Ming W."/>
            <person name="Munidasa M."/>
            <person name="Muniz J."/>
            <person name="Nguyen L."/>
            <person name="Ongeri F."/>
            <person name="Osuji N."/>
            <person name="Pu L.-L."/>
            <person name="Puazo M."/>
            <person name="Qu C."/>
            <person name="Quiroz J."/>
            <person name="Raj R."/>
            <person name="Weissenberger G."/>
            <person name="Xin Y."/>
            <person name="Zou X."/>
            <person name="Han Y."/>
            <person name="Richards S."/>
            <person name="Worley K."/>
            <person name="Muzny D."/>
            <person name="Gibbs R."/>
        </authorList>
    </citation>
    <scope>NUCLEOTIDE SEQUENCE</scope>
    <source>
        <strain evidence="12">Sampled in the wild</strain>
    </source>
</reference>
<dbReference type="GO" id="GO:0010564">
    <property type="term" value="P:regulation of cell cycle process"/>
    <property type="evidence" value="ECO:0007669"/>
    <property type="project" value="TreeGrafter"/>
</dbReference>
<feature type="domain" description="C2H2-type" evidence="11">
    <location>
        <begin position="394"/>
        <end position="421"/>
    </location>
</feature>
<dbReference type="GO" id="GO:0001227">
    <property type="term" value="F:DNA-binding transcription repressor activity, RNA polymerase II-specific"/>
    <property type="evidence" value="ECO:0007669"/>
    <property type="project" value="TreeGrafter"/>
</dbReference>
<feature type="region of interest" description="Disordered" evidence="10">
    <location>
        <begin position="191"/>
        <end position="252"/>
    </location>
</feature>
<sequence length="463" mass="50964">MPPLSRRGGRVQRQVPIGPHKASPSARPEGKGSLKGGEGKWFGGSQGRDRLKASLDVRRSWRQEVVMPRGFLVKRHCSPEGGDHHIMQEESMGLAAARMAAKKARLLAGHPYADSGIVRVAPFAFDWPPPARHHDPYAHIFHRHHSQFSRVQEEQPLPLALTAPRGRSPPHYEEQDSPESHGLLLDLSIKTSAPITPPPTPSPSSPRRAKQASKEEDAEAKKKASRQLEFEEEVVEEEEGEGWLPDDDEDIDITSPVSGTLIRPFKAGEALVVRTGDIDPSLNVVEATPEARAELAKIENRIGAYVCRLCRRLFVDAFALAQHRCSRIVHVEYRCPECDKVFNCPANLASHRRWHRPRPPAAPKGPAPTEECSREEGEEGSGGGVGGDGKQAPFPCSMCPKSFRRQAYLRKHEATHRKGEEKKSTIERVEAPTFRMGPSPPLPALSEPPSAPGFFLGMSAAGD</sequence>
<evidence type="ECO:0000256" key="9">
    <source>
        <dbReference type="PROSITE-ProRule" id="PRU00042"/>
    </source>
</evidence>
<comment type="caution">
    <text evidence="12">The sequence shown here is derived from an EMBL/GenBank/DDBJ whole genome shotgun (WGS) entry which is preliminary data.</text>
</comment>
<keyword evidence="5" id="KW-0862">Zinc</keyword>
<feature type="compositionally biased region" description="Gly residues" evidence="10">
    <location>
        <begin position="380"/>
        <end position="389"/>
    </location>
</feature>
<feature type="region of interest" description="Disordered" evidence="10">
    <location>
        <begin position="352"/>
        <end position="389"/>
    </location>
</feature>
<dbReference type="EMBL" id="KZ308152">
    <property type="protein sequence ID" value="KAG8223109.1"/>
    <property type="molecule type" value="Genomic_DNA"/>
</dbReference>
<dbReference type="Gene3D" id="3.30.160.60">
    <property type="entry name" value="Classic Zinc Finger"/>
    <property type="match status" value="2"/>
</dbReference>
<evidence type="ECO:0000256" key="1">
    <source>
        <dbReference type="ARBA" id="ARBA00004123"/>
    </source>
</evidence>
<keyword evidence="8" id="KW-0539">Nucleus</keyword>
<evidence type="ECO:0000256" key="4">
    <source>
        <dbReference type="ARBA" id="ARBA00022771"/>
    </source>
</evidence>
<dbReference type="GO" id="GO:0005634">
    <property type="term" value="C:nucleus"/>
    <property type="evidence" value="ECO:0007669"/>
    <property type="project" value="UniProtKB-SubCell"/>
</dbReference>
<dbReference type="Pfam" id="PF00096">
    <property type="entry name" value="zf-C2H2"/>
    <property type="match status" value="2"/>
</dbReference>
<keyword evidence="6" id="KW-0805">Transcription regulation</keyword>
<dbReference type="PANTHER" id="PTHR15065:SF4">
    <property type="entry name" value="LD18634P"/>
    <property type="match status" value="1"/>
</dbReference>
<dbReference type="SUPFAM" id="SSF57667">
    <property type="entry name" value="beta-beta-alpha zinc fingers"/>
    <property type="match status" value="2"/>
</dbReference>
<dbReference type="InterPro" id="IPR036236">
    <property type="entry name" value="Znf_C2H2_sf"/>
</dbReference>
<accession>A0A8K0JVR4</accession>
<evidence type="ECO:0000256" key="5">
    <source>
        <dbReference type="ARBA" id="ARBA00022833"/>
    </source>
</evidence>
<evidence type="ECO:0000313" key="13">
    <source>
        <dbReference type="Proteomes" id="UP000792457"/>
    </source>
</evidence>
<feature type="compositionally biased region" description="Acidic residues" evidence="10">
    <location>
        <begin position="230"/>
        <end position="252"/>
    </location>
</feature>
<gene>
    <name evidence="12" type="ORF">J437_LFUL014250</name>
</gene>
<evidence type="ECO:0000256" key="2">
    <source>
        <dbReference type="ARBA" id="ARBA00022723"/>
    </source>
</evidence>
<feature type="domain" description="C2H2-type" evidence="11">
    <location>
        <begin position="333"/>
        <end position="360"/>
    </location>
</feature>
<keyword evidence="3" id="KW-0677">Repeat</keyword>
<feature type="compositionally biased region" description="Gly residues" evidence="10">
    <location>
        <begin position="33"/>
        <end position="46"/>
    </location>
</feature>
<dbReference type="FunFam" id="3.30.160.60:FF:000145">
    <property type="entry name" value="Zinc finger protein 574"/>
    <property type="match status" value="1"/>
</dbReference>
<dbReference type="GO" id="GO:0017053">
    <property type="term" value="C:transcription repressor complex"/>
    <property type="evidence" value="ECO:0007669"/>
    <property type="project" value="TreeGrafter"/>
</dbReference>
<dbReference type="GO" id="GO:0008270">
    <property type="term" value="F:zinc ion binding"/>
    <property type="evidence" value="ECO:0007669"/>
    <property type="project" value="UniProtKB-KW"/>
</dbReference>
<name>A0A8K0JVR4_LADFU</name>
<feature type="compositionally biased region" description="Basic and acidic residues" evidence="10">
    <location>
        <begin position="412"/>
        <end position="430"/>
    </location>
</feature>
<evidence type="ECO:0000256" key="7">
    <source>
        <dbReference type="ARBA" id="ARBA00023163"/>
    </source>
</evidence>
<evidence type="ECO:0000256" key="10">
    <source>
        <dbReference type="SAM" id="MobiDB-lite"/>
    </source>
</evidence>
<feature type="domain" description="C2H2-type" evidence="11">
    <location>
        <begin position="305"/>
        <end position="335"/>
    </location>
</feature>
<feature type="compositionally biased region" description="Basic and acidic residues" evidence="10">
    <location>
        <begin position="212"/>
        <end position="229"/>
    </location>
</feature>
<protein>
    <recommendedName>
        <fullName evidence="11">C2H2-type domain-containing protein</fullName>
    </recommendedName>
</protein>
<dbReference type="FunFam" id="3.30.160.60:FF:001329">
    <property type="entry name" value="INSM transcriptional repressor 1"/>
    <property type="match status" value="1"/>
</dbReference>
<dbReference type="InterPro" id="IPR013087">
    <property type="entry name" value="Znf_C2H2_type"/>
</dbReference>
<dbReference type="PROSITE" id="PS50157">
    <property type="entry name" value="ZINC_FINGER_C2H2_2"/>
    <property type="match status" value="3"/>
</dbReference>
<dbReference type="PANTHER" id="PTHR15065">
    <property type="entry name" value="INSULINOMA-ASSOCIATED 1"/>
    <property type="match status" value="1"/>
</dbReference>
<dbReference type="GO" id="GO:0000978">
    <property type="term" value="F:RNA polymerase II cis-regulatory region sequence-specific DNA binding"/>
    <property type="evidence" value="ECO:0007669"/>
    <property type="project" value="TreeGrafter"/>
</dbReference>
<comment type="subcellular location">
    <subcellularLocation>
        <location evidence="1">Nucleus</location>
    </subcellularLocation>
</comment>
<feature type="compositionally biased region" description="Pro residues" evidence="10">
    <location>
        <begin position="195"/>
        <end position="204"/>
    </location>
</feature>
<dbReference type="Proteomes" id="UP000792457">
    <property type="component" value="Unassembled WGS sequence"/>
</dbReference>
<dbReference type="AlphaFoldDB" id="A0A8K0JVR4"/>